<evidence type="ECO:0000256" key="1">
    <source>
        <dbReference type="SAM" id="Phobius"/>
    </source>
</evidence>
<keyword evidence="1" id="KW-0812">Transmembrane</keyword>
<name>A0AAU7JLZ9_9HYPH</name>
<dbReference type="AlphaFoldDB" id="A0AAU7JLZ9"/>
<evidence type="ECO:0000313" key="2">
    <source>
        <dbReference type="EMBL" id="XBO41226.1"/>
    </source>
</evidence>
<reference evidence="2" key="1">
    <citation type="submission" date="2024-05" db="EMBL/GenBank/DDBJ databases">
        <authorList>
            <person name="Kim S."/>
            <person name="Heo J."/>
            <person name="Choi H."/>
            <person name="Choi Y."/>
            <person name="Kwon S.-W."/>
            <person name="Kim Y."/>
        </authorList>
    </citation>
    <scope>NUCLEOTIDE SEQUENCE</scope>
    <source>
        <strain evidence="2">KACC 23698</strain>
    </source>
</reference>
<keyword evidence="1" id="KW-1133">Transmembrane helix</keyword>
<dbReference type="EMBL" id="CP157484">
    <property type="protein sequence ID" value="XBO41226.1"/>
    <property type="molecule type" value="Genomic_DNA"/>
</dbReference>
<protein>
    <submittedName>
        <fullName evidence="2">Uncharacterized protein</fullName>
    </submittedName>
</protein>
<proteinExistence type="predicted"/>
<dbReference type="RefSeq" id="WP_406858075.1">
    <property type="nucleotide sequence ID" value="NZ_CP157484.1"/>
</dbReference>
<feature type="transmembrane region" description="Helical" evidence="1">
    <location>
        <begin position="53"/>
        <end position="74"/>
    </location>
</feature>
<sequence>MEVSIPGVIGAVLGYVDWRVVGGVVEGRLRKLDRSSGPAEAAVFERKLRILRAVLFVGTVLTFPVIGYLLGVTISGR</sequence>
<organism evidence="2">
    <name type="scientific">Alsobacter sp. KACC 23698</name>
    <dbReference type="NCBI Taxonomy" id="3149229"/>
    <lineage>
        <taxon>Bacteria</taxon>
        <taxon>Pseudomonadati</taxon>
        <taxon>Pseudomonadota</taxon>
        <taxon>Alphaproteobacteria</taxon>
        <taxon>Hyphomicrobiales</taxon>
        <taxon>Alsobacteraceae</taxon>
        <taxon>Alsobacter</taxon>
    </lineage>
</organism>
<gene>
    <name evidence="2" type="ORF">ABEG18_10850</name>
</gene>
<accession>A0AAU7JLZ9</accession>
<keyword evidence="1" id="KW-0472">Membrane</keyword>